<sequence length="744" mass="82087">MPSDRPNDLDLRPDSQESNRSRPNHFLGDLPSPRTGEVPPALSPLDAFAMQSRLLAKRFEEQTNGRRISRLPPLTIQNEFARQRQGYFRSRSAERGERSGGQSPEEDHTPHSAKEVVPHNRPVSQHPTISDDFGGPISQYDPKLSPLGEEERTPPSAHEPQDYFNIPRAASPEPIEPPVETRVEEATPNTPGTKYGPTQNLPHPRPQRTLTLESITSTRSDGRGLMPPRSPGPARSPRVVSPSIRSVRNDSADDVENMSLGGSFDSLPPRQLSSNTSYSRSHSPASPYPPSIPRSPSISSECSYNSQRLPKPAFNFSRPRPSLDARPSLSDLRPSLDHRPSFERARTPSRQASGEGSQRAPSRQEYVEGHQLPAYAHEQVHTPVSMASDDYMQAVTTDGPAPSYIYAKYSLPRGRTLDRESICAGDFLNQQIRWEDGAPGSVRSGRSGQRPPSPPSPPKTANSDRYYHSDSGHKPKSFDIPRASSPSAVSSNSTIKPHHSRPSSSGAATSVTATSSRIADMTPDMHLEKGIEFHEKGQVQKATYHWRLAAKAEIPTAMLLYALACRHGWGMRPNPAEGVKWLRKAVDAAQLEVADDEDLVTKGKPGPDVVERRTHKAQFAVSVYELGVSYMNGWGIQQDKGLALRCFEIAGNWGDGDALAEAGFCYHEGIGCKKDLRKSAKFYRMAEAKGVSVAGNSWIHKDKYKDDDADDDRGRGRSSKKESDKKARDKSRTRALFSRKKSIA</sequence>
<dbReference type="PANTHER" id="PTHR43628:SF11">
    <property type="entry name" value="PROTEIN DSF2"/>
    <property type="match status" value="1"/>
</dbReference>
<dbReference type="SMART" id="SM00671">
    <property type="entry name" value="SEL1"/>
    <property type="match status" value="3"/>
</dbReference>
<organism evidence="2 3">
    <name type="scientific">Neofusicoccum ribis</name>
    <dbReference type="NCBI Taxonomy" id="45134"/>
    <lineage>
        <taxon>Eukaryota</taxon>
        <taxon>Fungi</taxon>
        <taxon>Dikarya</taxon>
        <taxon>Ascomycota</taxon>
        <taxon>Pezizomycotina</taxon>
        <taxon>Dothideomycetes</taxon>
        <taxon>Dothideomycetes incertae sedis</taxon>
        <taxon>Botryosphaeriales</taxon>
        <taxon>Botryosphaeriaceae</taxon>
        <taxon>Neofusicoccum</taxon>
    </lineage>
</organism>
<accession>A0ABR3TCA0</accession>
<dbReference type="InterPro" id="IPR006597">
    <property type="entry name" value="Sel1-like"/>
</dbReference>
<proteinExistence type="predicted"/>
<dbReference type="InterPro" id="IPR011990">
    <property type="entry name" value="TPR-like_helical_dom_sf"/>
</dbReference>
<feature type="region of interest" description="Disordered" evidence="1">
    <location>
        <begin position="59"/>
        <end position="366"/>
    </location>
</feature>
<dbReference type="Pfam" id="PF08238">
    <property type="entry name" value="Sel1"/>
    <property type="match status" value="3"/>
</dbReference>
<feature type="region of interest" description="Disordered" evidence="1">
    <location>
        <begin position="1"/>
        <end position="44"/>
    </location>
</feature>
<dbReference type="SUPFAM" id="SSF81901">
    <property type="entry name" value="HCP-like"/>
    <property type="match status" value="1"/>
</dbReference>
<keyword evidence="3" id="KW-1185">Reference proteome</keyword>
<dbReference type="InterPro" id="IPR052945">
    <property type="entry name" value="Mitotic_Regulator"/>
</dbReference>
<evidence type="ECO:0008006" key="4">
    <source>
        <dbReference type="Google" id="ProtNLM"/>
    </source>
</evidence>
<feature type="compositionally biased region" description="Low complexity" evidence="1">
    <location>
        <begin position="439"/>
        <end position="450"/>
    </location>
</feature>
<feature type="compositionally biased region" description="Low complexity" evidence="1">
    <location>
        <begin position="484"/>
        <end position="493"/>
    </location>
</feature>
<evidence type="ECO:0000256" key="1">
    <source>
        <dbReference type="SAM" id="MobiDB-lite"/>
    </source>
</evidence>
<feature type="compositionally biased region" description="Basic and acidic residues" evidence="1">
    <location>
        <begin position="465"/>
        <end position="479"/>
    </location>
</feature>
<feature type="compositionally biased region" description="Basic residues" evidence="1">
    <location>
        <begin position="733"/>
        <end position="744"/>
    </location>
</feature>
<feature type="region of interest" description="Disordered" evidence="1">
    <location>
        <begin position="702"/>
        <end position="744"/>
    </location>
</feature>
<feature type="compositionally biased region" description="Basic and acidic residues" evidence="1">
    <location>
        <begin position="1"/>
        <end position="20"/>
    </location>
</feature>
<reference evidence="2 3" key="1">
    <citation type="submission" date="2024-02" db="EMBL/GenBank/DDBJ databases">
        <title>De novo assembly and annotation of 12 fungi associated with fruit tree decline syndrome in Ontario, Canada.</title>
        <authorList>
            <person name="Sulman M."/>
            <person name="Ellouze W."/>
            <person name="Ilyukhin E."/>
        </authorList>
    </citation>
    <scope>NUCLEOTIDE SEQUENCE [LARGE SCALE GENOMIC DNA]</scope>
    <source>
        <strain evidence="2 3">M1-105</strain>
    </source>
</reference>
<protein>
    <recommendedName>
        <fullName evidence="4">Cell cycle inhibitor Nif1</fullName>
    </recommendedName>
</protein>
<name>A0ABR3TCA0_9PEZI</name>
<feature type="compositionally biased region" description="Basic and acidic residues" evidence="1">
    <location>
        <begin position="702"/>
        <end position="732"/>
    </location>
</feature>
<comment type="caution">
    <text evidence="2">The sequence shown here is derived from an EMBL/GenBank/DDBJ whole genome shotgun (WGS) entry which is preliminary data.</text>
</comment>
<dbReference type="Gene3D" id="1.25.40.10">
    <property type="entry name" value="Tetratricopeptide repeat domain"/>
    <property type="match status" value="1"/>
</dbReference>
<dbReference type="PANTHER" id="PTHR43628">
    <property type="entry name" value="ACTIVATOR OF C KINASE PROTEIN 1-RELATED"/>
    <property type="match status" value="1"/>
</dbReference>
<feature type="compositionally biased region" description="Basic and acidic residues" evidence="1">
    <location>
        <begin position="105"/>
        <end position="118"/>
    </location>
</feature>
<gene>
    <name evidence="2" type="ORF">SLS56_000808</name>
</gene>
<evidence type="ECO:0000313" key="2">
    <source>
        <dbReference type="EMBL" id="KAL1637150.1"/>
    </source>
</evidence>
<feature type="compositionally biased region" description="Polar residues" evidence="1">
    <location>
        <begin position="208"/>
        <end position="219"/>
    </location>
</feature>
<feature type="compositionally biased region" description="Low complexity" evidence="1">
    <location>
        <begin position="503"/>
        <end position="516"/>
    </location>
</feature>
<feature type="compositionally biased region" description="Low complexity" evidence="1">
    <location>
        <begin position="232"/>
        <end position="246"/>
    </location>
</feature>
<feature type="region of interest" description="Disordered" evidence="1">
    <location>
        <begin position="434"/>
        <end position="518"/>
    </location>
</feature>
<dbReference type="Proteomes" id="UP001521116">
    <property type="component" value="Unassembled WGS sequence"/>
</dbReference>
<evidence type="ECO:0000313" key="3">
    <source>
        <dbReference type="Proteomes" id="UP001521116"/>
    </source>
</evidence>
<feature type="compositionally biased region" description="Basic and acidic residues" evidence="1">
    <location>
        <begin position="334"/>
        <end position="346"/>
    </location>
</feature>
<feature type="compositionally biased region" description="Polar residues" evidence="1">
    <location>
        <begin position="348"/>
        <end position="361"/>
    </location>
</feature>
<feature type="compositionally biased region" description="Polar residues" evidence="1">
    <location>
        <begin position="187"/>
        <end position="201"/>
    </location>
</feature>
<dbReference type="EMBL" id="JAJVDC020000004">
    <property type="protein sequence ID" value="KAL1637150.1"/>
    <property type="molecule type" value="Genomic_DNA"/>
</dbReference>